<dbReference type="PROSITE" id="PS50262">
    <property type="entry name" value="G_PROTEIN_RECEP_F1_2"/>
    <property type="match status" value="1"/>
</dbReference>
<comment type="similarity">
    <text evidence="9">Belongs to the G-protein coupled receptor 1 family.</text>
</comment>
<organism evidence="12 13">
    <name type="scientific">Chelonoidis abingdonii</name>
    <name type="common">Abingdon island giant tortoise</name>
    <name type="synonym">Testudo abingdonii</name>
    <dbReference type="NCBI Taxonomy" id="106734"/>
    <lineage>
        <taxon>Eukaryota</taxon>
        <taxon>Metazoa</taxon>
        <taxon>Chordata</taxon>
        <taxon>Craniata</taxon>
        <taxon>Vertebrata</taxon>
        <taxon>Euteleostomi</taxon>
        <taxon>Archelosauria</taxon>
        <taxon>Testudinata</taxon>
        <taxon>Testudines</taxon>
        <taxon>Cryptodira</taxon>
        <taxon>Durocryptodira</taxon>
        <taxon>Testudinoidea</taxon>
        <taxon>Testudinidae</taxon>
        <taxon>Chelonoidis</taxon>
    </lineage>
</organism>
<dbReference type="GO" id="GO:0004930">
    <property type="term" value="F:G protein-coupled receptor activity"/>
    <property type="evidence" value="ECO:0007669"/>
    <property type="project" value="UniProtKB-KW"/>
</dbReference>
<dbReference type="PROSITE" id="PS00237">
    <property type="entry name" value="G_PROTEIN_RECEP_F1_1"/>
    <property type="match status" value="1"/>
</dbReference>
<evidence type="ECO:0000313" key="13">
    <source>
        <dbReference type="Proteomes" id="UP000694404"/>
    </source>
</evidence>
<dbReference type="GeneTree" id="ENSGT01150000286972"/>
<dbReference type="FunFam" id="1.20.1070.10:FF:000001">
    <property type="entry name" value="Olfactory receptor"/>
    <property type="match status" value="1"/>
</dbReference>
<dbReference type="AlphaFoldDB" id="A0A8C0GP35"/>
<reference evidence="12" key="2">
    <citation type="submission" date="2025-09" db="UniProtKB">
        <authorList>
            <consortium name="Ensembl"/>
        </authorList>
    </citation>
    <scope>IDENTIFICATION</scope>
</reference>
<keyword evidence="3 10" id="KW-0716">Sensory transduction</keyword>
<dbReference type="InterPro" id="IPR000725">
    <property type="entry name" value="Olfact_rcpt"/>
</dbReference>
<accession>A0A8C0GP35</accession>
<keyword evidence="7 10" id="KW-0472">Membrane</keyword>
<keyword evidence="9" id="KW-0675">Receptor</keyword>
<evidence type="ECO:0000256" key="1">
    <source>
        <dbReference type="ARBA" id="ARBA00004651"/>
    </source>
</evidence>
<feature type="transmembrane region" description="Helical" evidence="10">
    <location>
        <begin position="289"/>
        <end position="308"/>
    </location>
</feature>
<feature type="transmembrane region" description="Helical" evidence="10">
    <location>
        <begin position="156"/>
        <end position="173"/>
    </location>
</feature>
<keyword evidence="4 9" id="KW-0812">Transmembrane</keyword>
<dbReference type="PANTHER" id="PTHR26453">
    <property type="entry name" value="OLFACTORY RECEPTOR"/>
    <property type="match status" value="1"/>
</dbReference>
<feature type="domain" description="G-protein coupled receptors family 1 profile" evidence="11">
    <location>
        <begin position="57"/>
        <end position="306"/>
    </location>
</feature>
<evidence type="ECO:0000256" key="6">
    <source>
        <dbReference type="ARBA" id="ARBA00022989"/>
    </source>
</evidence>
<dbReference type="OMA" id="KTNFTIM"/>
<feature type="transmembrane region" description="Helical" evidence="10">
    <location>
        <begin position="213"/>
        <end position="235"/>
    </location>
</feature>
<keyword evidence="9" id="KW-0297">G-protein coupled receptor</keyword>
<dbReference type="InterPro" id="IPR000276">
    <property type="entry name" value="GPCR_Rhodpsn"/>
</dbReference>
<dbReference type="SUPFAM" id="SSF81321">
    <property type="entry name" value="Family A G protein-coupled receptor-like"/>
    <property type="match status" value="1"/>
</dbReference>
<dbReference type="Proteomes" id="UP000694404">
    <property type="component" value="Unplaced"/>
</dbReference>
<dbReference type="PRINTS" id="PR00245">
    <property type="entry name" value="OLFACTORYR"/>
</dbReference>
<keyword evidence="13" id="KW-1185">Reference proteome</keyword>
<dbReference type="CDD" id="cd15225">
    <property type="entry name" value="7tmA_OR10A-like"/>
    <property type="match status" value="1"/>
</dbReference>
<keyword evidence="8 9" id="KW-0807">Transducer</keyword>
<protein>
    <recommendedName>
        <fullName evidence="10">Olfactory receptor</fullName>
    </recommendedName>
</protein>
<evidence type="ECO:0000256" key="2">
    <source>
        <dbReference type="ARBA" id="ARBA00022475"/>
    </source>
</evidence>
<keyword evidence="6 10" id="KW-1133">Transmembrane helix</keyword>
<evidence type="ECO:0000259" key="11">
    <source>
        <dbReference type="PROSITE" id="PS50262"/>
    </source>
</evidence>
<dbReference type="InterPro" id="IPR017452">
    <property type="entry name" value="GPCR_Rhodpsn_7TM"/>
</dbReference>
<feature type="transmembrane region" description="Helical" evidence="10">
    <location>
        <begin position="256"/>
        <end position="277"/>
    </location>
</feature>
<dbReference type="PRINTS" id="PR00237">
    <property type="entry name" value="GPCRRHODOPSN"/>
</dbReference>
<keyword evidence="2 10" id="KW-1003">Cell membrane</keyword>
<evidence type="ECO:0000256" key="8">
    <source>
        <dbReference type="ARBA" id="ARBA00023224"/>
    </source>
</evidence>
<dbReference type="Ensembl" id="ENSCABT00000013276.1">
    <property type="protein sequence ID" value="ENSCABP00000012107.1"/>
    <property type="gene ID" value="ENSCABG00000009062.1"/>
</dbReference>
<dbReference type="Pfam" id="PF13853">
    <property type="entry name" value="7tm_4"/>
    <property type="match status" value="1"/>
</dbReference>
<evidence type="ECO:0000256" key="9">
    <source>
        <dbReference type="RuleBase" id="RU000688"/>
    </source>
</evidence>
<sequence>MLNLADLSTYRTLNYVERGNQSDVTEFILRGFRIFYPFQIGLLFVVFLVIYMVILLGNSVIVVVTVLDSALHTPMYFFLRNLSFVEICYTSVTLPKMVANCLAQDGSISFTGCAVQMYFFLLLGGTECFLLAAMAYDRYMAICNPLHYTLIVNREVCARMVAGSWLVNIPVHFGQTYLVFSLPFCRSREINHFFCDIPPLLELSCVDTYRNKIAMFMAALLFIITPFILIVISYIKIASTVLKMPSSEGRQKTFSTCSSHLTVVILFYCSGMIAYLRPKSRNSEDTEKLLSLFYTIVTPLFNPFIYSLRNKEVKASLRKLVAIWWSCRKGN</sequence>
<evidence type="ECO:0000256" key="10">
    <source>
        <dbReference type="RuleBase" id="RU363047"/>
    </source>
</evidence>
<comment type="subcellular location">
    <subcellularLocation>
        <location evidence="1 10">Cell membrane</location>
        <topology evidence="1 10">Multi-pass membrane protein</topology>
    </subcellularLocation>
</comment>
<evidence type="ECO:0000313" key="12">
    <source>
        <dbReference type="Ensembl" id="ENSCABP00000012107.1"/>
    </source>
</evidence>
<keyword evidence="5 10" id="KW-0552">Olfaction</keyword>
<evidence type="ECO:0000256" key="5">
    <source>
        <dbReference type="ARBA" id="ARBA00022725"/>
    </source>
</evidence>
<reference evidence="12" key="1">
    <citation type="submission" date="2025-08" db="UniProtKB">
        <authorList>
            <consortium name="Ensembl"/>
        </authorList>
    </citation>
    <scope>IDENTIFICATION</scope>
</reference>
<name>A0A8C0GP35_CHEAB</name>
<dbReference type="Gene3D" id="1.20.1070.10">
    <property type="entry name" value="Rhodopsin 7-helix transmembrane proteins"/>
    <property type="match status" value="1"/>
</dbReference>
<dbReference type="GO" id="GO:0005886">
    <property type="term" value="C:plasma membrane"/>
    <property type="evidence" value="ECO:0007669"/>
    <property type="project" value="UniProtKB-SubCell"/>
</dbReference>
<evidence type="ECO:0000256" key="7">
    <source>
        <dbReference type="ARBA" id="ARBA00023136"/>
    </source>
</evidence>
<feature type="transmembrane region" description="Helical" evidence="10">
    <location>
        <begin position="40"/>
        <end position="67"/>
    </location>
</feature>
<evidence type="ECO:0000256" key="3">
    <source>
        <dbReference type="ARBA" id="ARBA00022606"/>
    </source>
</evidence>
<proteinExistence type="inferred from homology"/>
<feature type="transmembrane region" description="Helical" evidence="10">
    <location>
        <begin position="117"/>
        <end position="136"/>
    </location>
</feature>
<evidence type="ECO:0000256" key="4">
    <source>
        <dbReference type="ARBA" id="ARBA00022692"/>
    </source>
</evidence>
<dbReference type="GO" id="GO:0004984">
    <property type="term" value="F:olfactory receptor activity"/>
    <property type="evidence" value="ECO:0007669"/>
    <property type="project" value="InterPro"/>
</dbReference>